<dbReference type="Pfam" id="PF08282">
    <property type="entry name" value="Hydrolase_3"/>
    <property type="match status" value="1"/>
</dbReference>
<protein>
    <recommendedName>
        <fullName evidence="3">Cof subfamily of IIB subfamily of haloacid dehalogenase superfamily/HAD-superfamily hydrolase, subfamily IIB</fullName>
    </recommendedName>
</protein>
<dbReference type="PROSITE" id="PS01229">
    <property type="entry name" value="COF_2"/>
    <property type="match status" value="1"/>
</dbReference>
<dbReference type="Proteomes" id="UP000198948">
    <property type="component" value="Unassembled WGS sequence"/>
</dbReference>
<organism evidence="1 2">
    <name type="scientific">Isobaculum melis</name>
    <dbReference type="NCBI Taxonomy" id="142588"/>
    <lineage>
        <taxon>Bacteria</taxon>
        <taxon>Bacillati</taxon>
        <taxon>Bacillota</taxon>
        <taxon>Bacilli</taxon>
        <taxon>Lactobacillales</taxon>
        <taxon>Carnobacteriaceae</taxon>
        <taxon>Isobaculum</taxon>
    </lineage>
</organism>
<sequence length="280" mass="31401">MKKIVFFDVDGTLLTPQREVPKSVKSSIQALQEQGIICAIATGRPPFGIFPYLESLNMDTFVSLNGQYVISKGEVVYANQVNHHSLKQLVEVAEQHKHRISFVTPDEMIGNAPNWYGLMQSKNFLIKLGSLIVPERIQKKVAEFVTRHHKYQKIVPSDYEGKEIYQVILHAPEIFDSYYQEKFPDYRFTRWGSGSMDVCPDNGSKAVGIEALLDYLEIDLAHSYAFGDGLNDIEMLQYVGTGVAMGNGRVELKEVADVITADAKDDGILKGLQKVGLLKK</sequence>
<dbReference type="InterPro" id="IPR036412">
    <property type="entry name" value="HAD-like_sf"/>
</dbReference>
<dbReference type="NCBIfam" id="TIGR01484">
    <property type="entry name" value="HAD-SF-IIB"/>
    <property type="match status" value="1"/>
</dbReference>
<dbReference type="PANTHER" id="PTHR10000:SF25">
    <property type="entry name" value="PHOSPHATASE YKRA-RELATED"/>
    <property type="match status" value="1"/>
</dbReference>
<dbReference type="PROSITE" id="PS01228">
    <property type="entry name" value="COF_1"/>
    <property type="match status" value="1"/>
</dbReference>
<dbReference type="NCBIfam" id="TIGR00099">
    <property type="entry name" value="Cof-subfamily"/>
    <property type="match status" value="1"/>
</dbReference>
<dbReference type="Gene3D" id="3.30.1240.10">
    <property type="match status" value="1"/>
</dbReference>
<evidence type="ECO:0000313" key="1">
    <source>
        <dbReference type="EMBL" id="SER86746.1"/>
    </source>
</evidence>
<dbReference type="Gene3D" id="3.40.50.1000">
    <property type="entry name" value="HAD superfamily/HAD-like"/>
    <property type="match status" value="1"/>
</dbReference>
<dbReference type="SUPFAM" id="SSF56784">
    <property type="entry name" value="HAD-like"/>
    <property type="match status" value="1"/>
</dbReference>
<keyword evidence="2" id="KW-1185">Reference proteome</keyword>
<dbReference type="PANTHER" id="PTHR10000">
    <property type="entry name" value="PHOSPHOSERINE PHOSPHATASE"/>
    <property type="match status" value="1"/>
</dbReference>
<dbReference type="GO" id="GO:0005829">
    <property type="term" value="C:cytosol"/>
    <property type="evidence" value="ECO:0007669"/>
    <property type="project" value="TreeGrafter"/>
</dbReference>
<name>A0A1H9SP55_9LACT</name>
<dbReference type="InterPro" id="IPR006379">
    <property type="entry name" value="HAD-SF_hydro_IIB"/>
</dbReference>
<dbReference type="GO" id="GO:0016791">
    <property type="term" value="F:phosphatase activity"/>
    <property type="evidence" value="ECO:0007669"/>
    <property type="project" value="UniProtKB-ARBA"/>
</dbReference>
<dbReference type="RefSeq" id="WP_092652052.1">
    <property type="nucleotide sequence ID" value="NZ_FOHA01000008.1"/>
</dbReference>
<gene>
    <name evidence="1" type="ORF">SAMN04488559_10869</name>
</gene>
<dbReference type="OrthoDB" id="9810101at2"/>
<dbReference type="STRING" id="142588.SAMN04488559_10869"/>
<proteinExistence type="predicted"/>
<evidence type="ECO:0000313" key="2">
    <source>
        <dbReference type="Proteomes" id="UP000198948"/>
    </source>
</evidence>
<dbReference type="InterPro" id="IPR000150">
    <property type="entry name" value="Cof"/>
</dbReference>
<dbReference type="InterPro" id="IPR023214">
    <property type="entry name" value="HAD_sf"/>
</dbReference>
<evidence type="ECO:0008006" key="3">
    <source>
        <dbReference type="Google" id="ProtNLM"/>
    </source>
</evidence>
<dbReference type="GO" id="GO:0000287">
    <property type="term" value="F:magnesium ion binding"/>
    <property type="evidence" value="ECO:0007669"/>
    <property type="project" value="TreeGrafter"/>
</dbReference>
<dbReference type="AlphaFoldDB" id="A0A1H9SP55"/>
<dbReference type="SFLD" id="SFLDS00003">
    <property type="entry name" value="Haloacid_Dehalogenase"/>
    <property type="match status" value="1"/>
</dbReference>
<dbReference type="EMBL" id="FOHA01000008">
    <property type="protein sequence ID" value="SER86746.1"/>
    <property type="molecule type" value="Genomic_DNA"/>
</dbReference>
<dbReference type="SFLD" id="SFLDG01140">
    <property type="entry name" value="C2.B:_Phosphomannomutase_and_P"/>
    <property type="match status" value="1"/>
</dbReference>
<reference evidence="1 2" key="1">
    <citation type="submission" date="2016-10" db="EMBL/GenBank/DDBJ databases">
        <authorList>
            <person name="de Groot N.N."/>
        </authorList>
    </citation>
    <scope>NUCLEOTIDE SEQUENCE [LARGE SCALE GENOMIC DNA]</scope>
    <source>
        <strain evidence="1 2">DSM 13760</strain>
    </source>
</reference>
<accession>A0A1H9SP55</accession>
<dbReference type="SFLD" id="SFLDG01144">
    <property type="entry name" value="C2.B.4:_PGP_Like"/>
    <property type="match status" value="1"/>
</dbReference>